<keyword evidence="6 12" id="KW-1133">Transmembrane helix</keyword>
<reference evidence="13" key="1">
    <citation type="submission" date="2022-01" db="EMBL/GenBank/DDBJ databases">
        <authorList>
            <person name="King R."/>
        </authorList>
    </citation>
    <scope>NUCLEOTIDE SEQUENCE</scope>
</reference>
<name>A0A9N9THV1_PHYSR</name>
<evidence type="ECO:0000256" key="12">
    <source>
        <dbReference type="SAM" id="Phobius"/>
    </source>
</evidence>
<comment type="subunit">
    <text evidence="11">Interacts with BRI3BP. Interacts with MGAT1 and IFITM3.</text>
</comment>
<evidence type="ECO:0000313" key="13">
    <source>
        <dbReference type="EMBL" id="CAG9856124.1"/>
    </source>
</evidence>
<dbReference type="Pfam" id="PF10164">
    <property type="entry name" value="BRI3"/>
    <property type="match status" value="1"/>
</dbReference>
<gene>
    <name evidence="13" type="ORF">PHYEVI_LOCUS2550</name>
</gene>
<evidence type="ECO:0000256" key="11">
    <source>
        <dbReference type="ARBA" id="ARBA00046593"/>
    </source>
</evidence>
<dbReference type="GO" id="GO:0005765">
    <property type="term" value="C:lysosomal membrane"/>
    <property type="evidence" value="ECO:0007669"/>
    <property type="project" value="UniProtKB-SubCell"/>
</dbReference>
<dbReference type="EMBL" id="OU900104">
    <property type="protein sequence ID" value="CAG9856124.1"/>
    <property type="molecule type" value="Genomic_DNA"/>
</dbReference>
<evidence type="ECO:0000256" key="5">
    <source>
        <dbReference type="ARBA" id="ARBA00022692"/>
    </source>
</evidence>
<evidence type="ECO:0000256" key="4">
    <source>
        <dbReference type="ARBA" id="ARBA00022490"/>
    </source>
</evidence>
<evidence type="ECO:0000256" key="7">
    <source>
        <dbReference type="ARBA" id="ARBA00023136"/>
    </source>
</evidence>
<dbReference type="GO" id="GO:0048471">
    <property type="term" value="C:perinuclear region of cytoplasm"/>
    <property type="evidence" value="ECO:0007669"/>
    <property type="project" value="UniProtKB-SubCell"/>
</dbReference>
<dbReference type="PANTHER" id="PTHR13551:SF1">
    <property type="entry name" value="MEMBRANE PROTEIN BRI3"/>
    <property type="match status" value="1"/>
</dbReference>
<dbReference type="PANTHER" id="PTHR13551">
    <property type="entry name" value="BRAIN PROTEIN I3"/>
    <property type="match status" value="1"/>
</dbReference>
<dbReference type="InterPro" id="IPR019317">
    <property type="entry name" value="BRI3"/>
</dbReference>
<evidence type="ECO:0000256" key="9">
    <source>
        <dbReference type="ARBA" id="ARBA00035284"/>
    </source>
</evidence>
<comment type="similarity">
    <text evidence="3">Belongs to the BRI3 family.</text>
</comment>
<proteinExistence type="inferred from homology"/>
<sequence length="70" mass="7836">MDNNPPQVVVVSPAPSRIPPGSCPMCYNTNWSTTFTCCGWCWLFLCFPFGIICCCCLRKKKCSKCGFMVN</sequence>
<comment type="subcellular location">
    <subcellularLocation>
        <location evidence="2">Cytoplasm</location>
        <location evidence="2">Perinuclear region</location>
    </subcellularLocation>
    <subcellularLocation>
        <location evidence="1">Lysosome membrane</location>
        <topology evidence="1">Multi-pass membrane protein</topology>
    </subcellularLocation>
</comment>
<feature type="transmembrane region" description="Helical" evidence="12">
    <location>
        <begin position="31"/>
        <end position="57"/>
    </location>
</feature>
<evidence type="ECO:0000256" key="6">
    <source>
        <dbReference type="ARBA" id="ARBA00022989"/>
    </source>
</evidence>
<evidence type="ECO:0000256" key="8">
    <source>
        <dbReference type="ARBA" id="ARBA00023228"/>
    </source>
</evidence>
<dbReference type="AlphaFoldDB" id="A0A9N9THV1"/>
<evidence type="ECO:0000256" key="2">
    <source>
        <dbReference type="ARBA" id="ARBA00004556"/>
    </source>
</evidence>
<protein>
    <recommendedName>
        <fullName evidence="9">Membrane protein BRI3</fullName>
    </recommendedName>
    <alternativeName>
        <fullName evidence="10">Brain protein I3</fullName>
    </alternativeName>
</protein>
<evidence type="ECO:0000313" key="14">
    <source>
        <dbReference type="Proteomes" id="UP001153712"/>
    </source>
</evidence>
<keyword evidence="5 12" id="KW-0812">Transmembrane</keyword>
<keyword evidence="4" id="KW-0963">Cytoplasm</keyword>
<evidence type="ECO:0000256" key="3">
    <source>
        <dbReference type="ARBA" id="ARBA00008090"/>
    </source>
</evidence>
<organism evidence="13 14">
    <name type="scientific">Phyllotreta striolata</name>
    <name type="common">Striped flea beetle</name>
    <name type="synonym">Crioceris striolata</name>
    <dbReference type="NCBI Taxonomy" id="444603"/>
    <lineage>
        <taxon>Eukaryota</taxon>
        <taxon>Metazoa</taxon>
        <taxon>Ecdysozoa</taxon>
        <taxon>Arthropoda</taxon>
        <taxon>Hexapoda</taxon>
        <taxon>Insecta</taxon>
        <taxon>Pterygota</taxon>
        <taxon>Neoptera</taxon>
        <taxon>Endopterygota</taxon>
        <taxon>Coleoptera</taxon>
        <taxon>Polyphaga</taxon>
        <taxon>Cucujiformia</taxon>
        <taxon>Chrysomeloidea</taxon>
        <taxon>Chrysomelidae</taxon>
        <taxon>Galerucinae</taxon>
        <taxon>Alticini</taxon>
        <taxon>Phyllotreta</taxon>
    </lineage>
</organism>
<accession>A0A9N9THV1</accession>
<keyword evidence="7 12" id="KW-0472">Membrane</keyword>
<evidence type="ECO:0000256" key="10">
    <source>
        <dbReference type="ARBA" id="ARBA00035449"/>
    </source>
</evidence>
<evidence type="ECO:0000256" key="1">
    <source>
        <dbReference type="ARBA" id="ARBA00004155"/>
    </source>
</evidence>
<keyword evidence="14" id="KW-1185">Reference proteome</keyword>
<dbReference type="Proteomes" id="UP001153712">
    <property type="component" value="Chromosome 11"/>
</dbReference>
<keyword evidence="8" id="KW-0458">Lysosome</keyword>